<dbReference type="RefSeq" id="WP_193954248.1">
    <property type="nucleotide sequence ID" value="NZ_JADEYS010000016.1"/>
</dbReference>
<comment type="caution">
    <text evidence="1">The sequence shown here is derived from an EMBL/GenBank/DDBJ whole genome shotgun (WGS) entry which is preliminary data.</text>
</comment>
<gene>
    <name evidence="1" type="ORF">IOQ59_15210</name>
</gene>
<dbReference type="EMBL" id="JADEYS010000016">
    <property type="protein sequence ID" value="MBE9398605.1"/>
    <property type="molecule type" value="Genomic_DNA"/>
</dbReference>
<sequence length="101" mass="11448">MLLTTDLEQLQSINKVIVHAVAPMLYLVTIETEMGEILLYDETHQPYRAQNLEAIKEMLESVDVQAMTLRQQSAYDEMIGHPEKDAVNTLEVVLSPTRAGY</sequence>
<dbReference type="Pfam" id="PF20090">
    <property type="entry name" value="DUF6482"/>
    <property type="match status" value="1"/>
</dbReference>
<dbReference type="InterPro" id="IPR045508">
    <property type="entry name" value="DUF6482"/>
</dbReference>
<keyword evidence="2" id="KW-1185">Reference proteome</keyword>
<evidence type="ECO:0000313" key="2">
    <source>
        <dbReference type="Proteomes" id="UP000640333"/>
    </source>
</evidence>
<dbReference type="AlphaFoldDB" id="A0A8J7FBP9"/>
<reference evidence="1" key="1">
    <citation type="submission" date="2020-10" db="EMBL/GenBank/DDBJ databases">
        <title>Bacterium isolated from coastal waters sediment.</title>
        <authorList>
            <person name="Chen R.-J."/>
            <person name="Lu D.-C."/>
            <person name="Zhu K.-L."/>
            <person name="Du Z.-J."/>
        </authorList>
    </citation>
    <scope>NUCLEOTIDE SEQUENCE</scope>
    <source>
        <strain evidence="1">N1Y112</strain>
    </source>
</reference>
<proteinExistence type="predicted"/>
<accession>A0A8J7FBP9</accession>
<organism evidence="1 2">
    <name type="scientific">Pontibacterium sinense</name>
    <dbReference type="NCBI Taxonomy" id="2781979"/>
    <lineage>
        <taxon>Bacteria</taxon>
        <taxon>Pseudomonadati</taxon>
        <taxon>Pseudomonadota</taxon>
        <taxon>Gammaproteobacteria</taxon>
        <taxon>Oceanospirillales</taxon>
        <taxon>Oceanospirillaceae</taxon>
        <taxon>Pontibacterium</taxon>
    </lineage>
</organism>
<evidence type="ECO:0000313" key="1">
    <source>
        <dbReference type="EMBL" id="MBE9398605.1"/>
    </source>
</evidence>
<name>A0A8J7FBP9_9GAMM</name>
<dbReference type="Proteomes" id="UP000640333">
    <property type="component" value="Unassembled WGS sequence"/>
</dbReference>
<protein>
    <submittedName>
        <fullName evidence="1">Uncharacterized protein</fullName>
    </submittedName>
</protein>